<accession>A0A0F9C1V3</accession>
<sequence length="32" mass="3958">MKVKRNSWHYKISNWGRTDWVITNISDNLCKY</sequence>
<protein>
    <submittedName>
        <fullName evidence="1">Uncharacterized protein</fullName>
    </submittedName>
</protein>
<feature type="non-terminal residue" evidence="1">
    <location>
        <position position="32"/>
    </location>
</feature>
<evidence type="ECO:0000313" key="1">
    <source>
        <dbReference type="EMBL" id="KKK96514.1"/>
    </source>
</evidence>
<gene>
    <name evidence="1" type="ORF">LCGC14_2661990</name>
</gene>
<dbReference type="AlphaFoldDB" id="A0A0F9C1V3"/>
<proteinExistence type="predicted"/>
<reference evidence="1" key="1">
    <citation type="journal article" date="2015" name="Nature">
        <title>Complex archaea that bridge the gap between prokaryotes and eukaryotes.</title>
        <authorList>
            <person name="Spang A."/>
            <person name="Saw J.H."/>
            <person name="Jorgensen S.L."/>
            <person name="Zaremba-Niedzwiedzka K."/>
            <person name="Martijn J."/>
            <person name="Lind A.E."/>
            <person name="van Eijk R."/>
            <person name="Schleper C."/>
            <person name="Guy L."/>
            <person name="Ettema T.J."/>
        </authorList>
    </citation>
    <scope>NUCLEOTIDE SEQUENCE</scope>
</reference>
<dbReference type="EMBL" id="LAZR01046450">
    <property type="protein sequence ID" value="KKK96514.1"/>
    <property type="molecule type" value="Genomic_DNA"/>
</dbReference>
<comment type="caution">
    <text evidence="1">The sequence shown here is derived from an EMBL/GenBank/DDBJ whole genome shotgun (WGS) entry which is preliminary data.</text>
</comment>
<name>A0A0F9C1V3_9ZZZZ</name>
<organism evidence="1">
    <name type="scientific">marine sediment metagenome</name>
    <dbReference type="NCBI Taxonomy" id="412755"/>
    <lineage>
        <taxon>unclassified sequences</taxon>
        <taxon>metagenomes</taxon>
        <taxon>ecological metagenomes</taxon>
    </lineage>
</organism>